<dbReference type="PANTHER" id="PTHR48084">
    <property type="entry name" value="2-OXOGLUTARATE OXIDOREDUCTASE SUBUNIT KORB-RELATED"/>
    <property type="match status" value="1"/>
</dbReference>
<accession>A0ABX1MXX7</accession>
<dbReference type="SUPFAM" id="SSF52518">
    <property type="entry name" value="Thiamin diphosphate-binding fold (THDP-binding)"/>
    <property type="match status" value="1"/>
</dbReference>
<evidence type="ECO:0000313" key="4">
    <source>
        <dbReference type="Proteomes" id="UP000652074"/>
    </source>
</evidence>
<name>A0ABX1MXX7_9RHOO</name>
<dbReference type="InterPro" id="IPR011766">
    <property type="entry name" value="TPP_enzyme_TPP-bd"/>
</dbReference>
<evidence type="ECO:0000313" key="3">
    <source>
        <dbReference type="EMBL" id="NMF91516.1"/>
    </source>
</evidence>
<proteinExistence type="predicted"/>
<sequence length="340" mass="36947">MNQMTEIKPLTRKDFESDQDVRWCPGCGDYALLAQVQKLLPALGIPRENFAFISGIGCSSRFPYYMETYGMHSIHGRAPAIASGLKLARPELSVWVVSGDGDSLAIGGNHFIHAMRRNIGLKIILLNNRIYGLTKGQYSPTSEFGKKTKTTPLGSIDRPFSPVSVALGAGATFVARTVDSDHPHLLDTLKRAAEHPGTAFVEVLQNCIVFNDGAYNALADRETRDDARLLLQHGQPMRFGKDSNRGIRMRGFEPEVVTVGEGGVTEADLAIHDESAANGGLAFFLSQFAAPLPVPLGVFRAVEAPVYEQLSTGLAEDARAQRGQGTLEKLFNSGDTWTID</sequence>
<gene>
    <name evidence="3" type="ORF">GPA26_23935</name>
</gene>
<dbReference type="EMBL" id="WTVR01000092">
    <property type="protein sequence ID" value="NMF91516.1"/>
    <property type="molecule type" value="Genomic_DNA"/>
</dbReference>
<dbReference type="PANTHER" id="PTHR48084:SF4">
    <property type="entry name" value="2-OXOGLUTARATE OXIDOREDUCTASE SUBUNIT KORB"/>
    <property type="match status" value="1"/>
</dbReference>
<dbReference type="InterPro" id="IPR051457">
    <property type="entry name" value="2-oxoacid:Fd_oxidoreductase"/>
</dbReference>
<dbReference type="CDD" id="cd03375">
    <property type="entry name" value="TPP_OGFOR"/>
    <property type="match status" value="1"/>
</dbReference>
<comment type="caution">
    <text evidence="3">The sequence shown here is derived from an EMBL/GenBank/DDBJ whole genome shotgun (WGS) entry which is preliminary data.</text>
</comment>
<reference evidence="3 4" key="1">
    <citation type="submission" date="2019-12" db="EMBL/GenBank/DDBJ databases">
        <title>Comparative genomics gives insights into the taxonomy of the Azoarcus-Aromatoleum group and reveals separate origins of nif in the plant-associated Azoarcus and non-plant-associated Aromatoleum sub-groups.</title>
        <authorList>
            <person name="Lafos M."/>
            <person name="Maluk M."/>
            <person name="Batista M."/>
            <person name="Junghare M."/>
            <person name="Carmona M."/>
            <person name="Faoro H."/>
            <person name="Cruz L.M."/>
            <person name="Battistoni F."/>
            <person name="De Souza E."/>
            <person name="Pedrosa F."/>
            <person name="Chen W.-M."/>
            <person name="Poole P.S."/>
            <person name="Dixon R.A."/>
            <person name="James E.K."/>
        </authorList>
    </citation>
    <scope>NUCLEOTIDE SEQUENCE [LARGE SCALE GENOMIC DNA]</scope>
    <source>
        <strain evidence="3 4">ToN1</strain>
    </source>
</reference>
<dbReference type="Proteomes" id="UP000652074">
    <property type="component" value="Unassembled WGS sequence"/>
</dbReference>
<feature type="domain" description="Thiamine pyrophosphate enzyme TPP-binding" evidence="2">
    <location>
        <begin position="56"/>
        <end position="203"/>
    </location>
</feature>
<keyword evidence="4" id="KW-1185">Reference proteome</keyword>
<keyword evidence="1" id="KW-0560">Oxidoreductase</keyword>
<dbReference type="Gene3D" id="3.40.50.970">
    <property type="match status" value="1"/>
</dbReference>
<protein>
    <submittedName>
        <fullName evidence="3">2-oxoacid:ferredoxin oxidoreductase subunit beta</fullName>
    </submittedName>
</protein>
<organism evidence="3 4">
    <name type="scientific">Aromatoleum petrolei</name>
    <dbReference type="NCBI Taxonomy" id="76116"/>
    <lineage>
        <taxon>Bacteria</taxon>
        <taxon>Pseudomonadati</taxon>
        <taxon>Pseudomonadota</taxon>
        <taxon>Betaproteobacteria</taxon>
        <taxon>Rhodocyclales</taxon>
        <taxon>Rhodocyclaceae</taxon>
        <taxon>Aromatoleum</taxon>
    </lineage>
</organism>
<dbReference type="InterPro" id="IPR029061">
    <property type="entry name" value="THDP-binding"/>
</dbReference>
<evidence type="ECO:0000259" key="2">
    <source>
        <dbReference type="Pfam" id="PF02775"/>
    </source>
</evidence>
<dbReference type="RefSeq" id="WP_169208829.1">
    <property type="nucleotide sequence ID" value="NZ_CP059560.1"/>
</dbReference>
<dbReference type="Pfam" id="PF02775">
    <property type="entry name" value="TPP_enzyme_C"/>
    <property type="match status" value="1"/>
</dbReference>
<evidence type="ECO:0000256" key="1">
    <source>
        <dbReference type="ARBA" id="ARBA00023002"/>
    </source>
</evidence>